<accession>A0A194WCF5</accession>
<dbReference type="Proteomes" id="UP000078559">
    <property type="component" value="Chromosome 11"/>
</dbReference>
<dbReference type="AlphaFoldDB" id="A0A194WCF5"/>
<dbReference type="PANTHER" id="PTHR33112:SF10">
    <property type="entry name" value="TOL"/>
    <property type="match status" value="1"/>
</dbReference>
<keyword evidence="3" id="KW-1185">Reference proteome</keyword>
<gene>
    <name evidence="2" type="ORF">VM1G_11923</name>
</gene>
<protein>
    <submittedName>
        <fullName evidence="2">Uncharacterized protein</fullName>
    </submittedName>
</protein>
<evidence type="ECO:0000313" key="3">
    <source>
        <dbReference type="Proteomes" id="UP000078559"/>
    </source>
</evidence>
<evidence type="ECO:0000313" key="2">
    <source>
        <dbReference type="EMBL" id="KUI74032.1"/>
    </source>
</evidence>
<dbReference type="OrthoDB" id="3486565at2759"/>
<reference evidence="2" key="1">
    <citation type="submission" date="2014-12" db="EMBL/GenBank/DDBJ databases">
        <title>Genome Sequence of Valsa Canker Pathogens Uncovers a Specific Adaption of Colonization on Woody Bark.</title>
        <authorList>
            <person name="Yin Z."/>
            <person name="Liu H."/>
            <person name="Gao X."/>
            <person name="Li Z."/>
            <person name="Song N."/>
            <person name="Ke X."/>
            <person name="Dai Q."/>
            <person name="Wu Y."/>
            <person name="Sun Y."/>
            <person name="Xu J.-R."/>
            <person name="Kang Z.K."/>
            <person name="Wang L."/>
            <person name="Huang L."/>
        </authorList>
    </citation>
    <scope>NUCLEOTIDE SEQUENCE [LARGE SCALE GENOMIC DNA]</scope>
    <source>
        <strain evidence="2">03-8</strain>
    </source>
</reference>
<name>A0A194WCF5_CYTMA</name>
<sequence length="216" mass="24518">MDPKSRLGRKQSQDSSSIHEGLGSPGKAAFSRILHFGERGISWECTPSWSSSYTSGHGPFNCGLHDPPEQMKIIWMQIVQDYTRRVLTYPEKDKLVAIAVIAQQVATVLGEDYHAGHFRKNMPADLAWAVKRGTKPRSPTKRRCPTWSWAGVDNEVVYEWDDLGSRRTRDLAEVEGVRSNLKNPSHKFGQVESARLDLKCFMIRCYPEYVTDTLGY</sequence>
<feature type="region of interest" description="Disordered" evidence="1">
    <location>
        <begin position="1"/>
        <end position="25"/>
    </location>
</feature>
<evidence type="ECO:0000256" key="1">
    <source>
        <dbReference type="SAM" id="MobiDB-lite"/>
    </source>
</evidence>
<dbReference type="PANTHER" id="PTHR33112">
    <property type="entry name" value="DOMAIN PROTEIN, PUTATIVE-RELATED"/>
    <property type="match status" value="1"/>
</dbReference>
<organism evidence="2 3">
    <name type="scientific">Cytospora mali</name>
    <name type="common">Apple Valsa canker fungus</name>
    <name type="synonym">Valsa mali</name>
    <dbReference type="NCBI Taxonomy" id="578113"/>
    <lineage>
        <taxon>Eukaryota</taxon>
        <taxon>Fungi</taxon>
        <taxon>Dikarya</taxon>
        <taxon>Ascomycota</taxon>
        <taxon>Pezizomycotina</taxon>
        <taxon>Sordariomycetes</taxon>
        <taxon>Sordariomycetidae</taxon>
        <taxon>Diaporthales</taxon>
        <taxon>Cytosporaceae</taxon>
        <taxon>Cytospora</taxon>
    </lineage>
</organism>
<dbReference type="EMBL" id="CM003108">
    <property type="protein sequence ID" value="KUI74032.1"/>
    <property type="molecule type" value="Genomic_DNA"/>
</dbReference>
<proteinExistence type="predicted"/>